<evidence type="ECO:0000256" key="4">
    <source>
        <dbReference type="SAM" id="MobiDB-lite"/>
    </source>
</evidence>
<dbReference type="SUPFAM" id="SSF48403">
    <property type="entry name" value="Ankyrin repeat"/>
    <property type="match status" value="2"/>
</dbReference>
<comment type="caution">
    <text evidence="5">The sequence shown here is derived from an EMBL/GenBank/DDBJ whole genome shotgun (WGS) entry which is preliminary data.</text>
</comment>
<accession>A0AAP0N6B9</accession>
<dbReference type="Pfam" id="PF12796">
    <property type="entry name" value="Ank_2"/>
    <property type="match status" value="3"/>
</dbReference>
<keyword evidence="1" id="KW-0677">Repeat</keyword>
<dbReference type="PROSITE" id="PS50088">
    <property type="entry name" value="ANK_REPEAT"/>
    <property type="match status" value="2"/>
</dbReference>
<evidence type="ECO:0000256" key="1">
    <source>
        <dbReference type="ARBA" id="ARBA00022737"/>
    </source>
</evidence>
<keyword evidence="2 3" id="KW-0040">ANK repeat</keyword>
<dbReference type="PANTHER" id="PTHR24186:SF38">
    <property type="entry name" value="ANKYRIN REPEAT FAMILY PROTEIN"/>
    <property type="match status" value="1"/>
</dbReference>
<evidence type="ECO:0000313" key="5">
    <source>
        <dbReference type="EMBL" id="KAK9266106.1"/>
    </source>
</evidence>
<name>A0AAP0N6B9_LIQFO</name>
<feature type="repeat" description="ANK" evidence="3">
    <location>
        <begin position="205"/>
        <end position="227"/>
    </location>
</feature>
<dbReference type="EMBL" id="JBBPBK010000229">
    <property type="protein sequence ID" value="KAK9266106.1"/>
    <property type="molecule type" value="Genomic_DNA"/>
</dbReference>
<dbReference type="Gene3D" id="1.25.40.20">
    <property type="entry name" value="Ankyrin repeat-containing domain"/>
    <property type="match status" value="3"/>
</dbReference>
<feature type="repeat" description="ANK" evidence="3">
    <location>
        <begin position="171"/>
        <end position="203"/>
    </location>
</feature>
<dbReference type="PANTHER" id="PTHR24186">
    <property type="entry name" value="PROTEIN PHOSPHATASE 1 REGULATORY SUBUNIT"/>
    <property type="match status" value="1"/>
</dbReference>
<evidence type="ECO:0000256" key="3">
    <source>
        <dbReference type="PROSITE-ProRule" id="PRU00023"/>
    </source>
</evidence>
<dbReference type="PROSITE" id="PS50297">
    <property type="entry name" value="ANK_REP_REGION"/>
    <property type="match status" value="2"/>
</dbReference>
<organism evidence="5 6">
    <name type="scientific">Liquidambar formosana</name>
    <name type="common">Formosan gum</name>
    <dbReference type="NCBI Taxonomy" id="63359"/>
    <lineage>
        <taxon>Eukaryota</taxon>
        <taxon>Viridiplantae</taxon>
        <taxon>Streptophyta</taxon>
        <taxon>Embryophyta</taxon>
        <taxon>Tracheophyta</taxon>
        <taxon>Spermatophyta</taxon>
        <taxon>Magnoliopsida</taxon>
        <taxon>eudicotyledons</taxon>
        <taxon>Gunneridae</taxon>
        <taxon>Pentapetalae</taxon>
        <taxon>Saxifragales</taxon>
        <taxon>Altingiaceae</taxon>
        <taxon>Liquidambar</taxon>
    </lineage>
</organism>
<sequence length="515" mass="58316">MDPRLLEAIVRNDTPTFISLVRENEGVLEQRTADSSNTVLHLASKFGHIELVMEIVKLRPDMVAAENKKLETPLHEACRQGKVRVVMPLLEMNRWVACKLNCENQSALFMACCNGHVNVVKLLLNQPWLLGLEEDGVDQNYLHVAASRGHTDIVRKILNVCPNLAQKIDKNGFSPLHYACCRGHLEITKMLLRLDPDLSLHFNNNGYTPLHLAAMNGKAAILEEFLSTAPTSFQFLTEGGETVFHLTIRFNHYNAFVCLAQVFNATYLIHQPDQYGNTILHLAVSGGQYRLAAYIINETIVDISYRNYRGHTVLDILNQNGQTIEIQHLKQMLEKAKGKESIRLPFLAPEVKEINPQPLTLESPREALEKEYEKILEAGSREFRSPMDYKAVNRREHLRAMDTGTNSREDSQHQVGGKSESLDAELWEMDPRLLEAIVRNDIPTFISLVRKNEGVLEHRTANSLNTVLHLASKFGHSELAMEIHGLRPDLVVAKNKKLELDSITRSLSSRESQKF</sequence>
<dbReference type="GO" id="GO:0005886">
    <property type="term" value="C:plasma membrane"/>
    <property type="evidence" value="ECO:0007669"/>
    <property type="project" value="TreeGrafter"/>
</dbReference>
<proteinExistence type="predicted"/>
<evidence type="ECO:0000313" key="6">
    <source>
        <dbReference type="Proteomes" id="UP001415857"/>
    </source>
</evidence>
<reference evidence="5 6" key="1">
    <citation type="journal article" date="2024" name="Plant J.">
        <title>Genome sequences and population genomics reveal climatic adaptation and genomic divergence between two closely related sweetgum species.</title>
        <authorList>
            <person name="Xu W.Q."/>
            <person name="Ren C.Q."/>
            <person name="Zhang X.Y."/>
            <person name="Comes H.P."/>
            <person name="Liu X.H."/>
            <person name="Li Y.G."/>
            <person name="Kettle C.J."/>
            <person name="Jalonen R."/>
            <person name="Gaisberger H."/>
            <person name="Ma Y.Z."/>
            <person name="Qiu Y.X."/>
        </authorList>
    </citation>
    <scope>NUCLEOTIDE SEQUENCE [LARGE SCALE GENOMIC DNA]</scope>
    <source>
        <strain evidence="5">Hangzhou</strain>
    </source>
</reference>
<dbReference type="Proteomes" id="UP001415857">
    <property type="component" value="Unassembled WGS sequence"/>
</dbReference>
<protein>
    <submittedName>
        <fullName evidence="5">Uncharacterized protein</fullName>
    </submittedName>
</protein>
<dbReference type="AlphaFoldDB" id="A0AAP0N6B9"/>
<dbReference type="SMART" id="SM00248">
    <property type="entry name" value="ANK"/>
    <property type="match status" value="9"/>
</dbReference>
<gene>
    <name evidence="5" type="ORF">L1049_003452</name>
</gene>
<dbReference type="InterPro" id="IPR002110">
    <property type="entry name" value="Ankyrin_rpt"/>
</dbReference>
<dbReference type="InterPro" id="IPR036770">
    <property type="entry name" value="Ankyrin_rpt-contain_sf"/>
</dbReference>
<feature type="region of interest" description="Disordered" evidence="4">
    <location>
        <begin position="400"/>
        <end position="420"/>
    </location>
</feature>
<keyword evidence="6" id="KW-1185">Reference proteome</keyword>
<evidence type="ECO:0000256" key="2">
    <source>
        <dbReference type="ARBA" id="ARBA00023043"/>
    </source>
</evidence>